<reference evidence="1" key="2">
    <citation type="journal article" date="2023" name="Science">
        <title>Genomic signatures of disease resistance in endangered staghorn corals.</title>
        <authorList>
            <person name="Vollmer S.V."/>
            <person name="Selwyn J.D."/>
            <person name="Despard B.A."/>
            <person name="Roesel C.L."/>
        </authorList>
    </citation>
    <scope>NUCLEOTIDE SEQUENCE</scope>
    <source>
        <strain evidence="1">K2</strain>
    </source>
</reference>
<reference evidence="1" key="1">
    <citation type="journal article" date="2023" name="G3 (Bethesda)">
        <title>Whole genome assembly and annotation of the endangered Caribbean coral Acropora cervicornis.</title>
        <authorList>
            <person name="Selwyn J.D."/>
            <person name="Vollmer S.V."/>
        </authorList>
    </citation>
    <scope>NUCLEOTIDE SEQUENCE</scope>
    <source>
        <strain evidence="1">K2</strain>
    </source>
</reference>
<protein>
    <submittedName>
        <fullName evidence="1">Uncharacterized protein</fullName>
    </submittedName>
</protein>
<name>A0AAD9R5P3_ACRCE</name>
<proteinExistence type="predicted"/>
<dbReference type="AlphaFoldDB" id="A0AAD9R5P3"/>
<dbReference type="Proteomes" id="UP001249851">
    <property type="component" value="Unassembled WGS sequence"/>
</dbReference>
<organism evidence="1 2">
    <name type="scientific">Acropora cervicornis</name>
    <name type="common">Staghorn coral</name>
    <dbReference type="NCBI Taxonomy" id="6130"/>
    <lineage>
        <taxon>Eukaryota</taxon>
        <taxon>Metazoa</taxon>
        <taxon>Cnidaria</taxon>
        <taxon>Anthozoa</taxon>
        <taxon>Hexacorallia</taxon>
        <taxon>Scleractinia</taxon>
        <taxon>Astrocoeniina</taxon>
        <taxon>Acroporidae</taxon>
        <taxon>Acropora</taxon>
    </lineage>
</organism>
<gene>
    <name evidence="1" type="ORF">P5673_000968</name>
</gene>
<accession>A0AAD9R5P3</accession>
<comment type="caution">
    <text evidence="1">The sequence shown here is derived from an EMBL/GenBank/DDBJ whole genome shotgun (WGS) entry which is preliminary data.</text>
</comment>
<sequence>MPASKCAIFVCNKWNLIREKEYNEVKSHIVKKLKRYCPDLILKHRSSTYRPRMPPKAQNLGIITNEFSSSMETVRMMIIDNDSAKRDYILWITIVPKGSDMI</sequence>
<dbReference type="EMBL" id="JARQWQ010000002">
    <property type="protein sequence ID" value="KAK2573323.1"/>
    <property type="molecule type" value="Genomic_DNA"/>
</dbReference>
<evidence type="ECO:0000313" key="2">
    <source>
        <dbReference type="Proteomes" id="UP001249851"/>
    </source>
</evidence>
<keyword evidence="2" id="KW-1185">Reference proteome</keyword>
<evidence type="ECO:0000313" key="1">
    <source>
        <dbReference type="EMBL" id="KAK2573323.1"/>
    </source>
</evidence>